<reference evidence="2 3" key="1">
    <citation type="submission" date="2019-07" db="EMBL/GenBank/DDBJ databases">
        <title>De Novo Assembly of kiwifruit Actinidia rufa.</title>
        <authorList>
            <person name="Sugita-Konishi S."/>
            <person name="Sato K."/>
            <person name="Mori E."/>
            <person name="Abe Y."/>
            <person name="Kisaki G."/>
            <person name="Hamano K."/>
            <person name="Suezawa K."/>
            <person name="Otani M."/>
            <person name="Fukuda T."/>
            <person name="Manabe T."/>
            <person name="Gomi K."/>
            <person name="Tabuchi M."/>
            <person name="Akimitsu K."/>
            <person name="Kataoka I."/>
        </authorList>
    </citation>
    <scope>NUCLEOTIDE SEQUENCE [LARGE SCALE GENOMIC DNA]</scope>
    <source>
        <strain evidence="3">cv. Fuchu</strain>
    </source>
</reference>
<feature type="region of interest" description="Disordered" evidence="1">
    <location>
        <begin position="1"/>
        <end position="77"/>
    </location>
</feature>
<dbReference type="EMBL" id="BJWL01000012">
    <property type="protein sequence ID" value="GFY97609.1"/>
    <property type="molecule type" value="Genomic_DNA"/>
</dbReference>
<name>A0A7J0FHG5_9ERIC</name>
<evidence type="ECO:0000313" key="3">
    <source>
        <dbReference type="Proteomes" id="UP000585474"/>
    </source>
</evidence>
<accession>A0A7J0FHG5</accession>
<evidence type="ECO:0000313" key="2">
    <source>
        <dbReference type="EMBL" id="GFY97609.1"/>
    </source>
</evidence>
<organism evidence="2 3">
    <name type="scientific">Actinidia rufa</name>
    <dbReference type="NCBI Taxonomy" id="165716"/>
    <lineage>
        <taxon>Eukaryota</taxon>
        <taxon>Viridiplantae</taxon>
        <taxon>Streptophyta</taxon>
        <taxon>Embryophyta</taxon>
        <taxon>Tracheophyta</taxon>
        <taxon>Spermatophyta</taxon>
        <taxon>Magnoliopsida</taxon>
        <taxon>eudicotyledons</taxon>
        <taxon>Gunneridae</taxon>
        <taxon>Pentapetalae</taxon>
        <taxon>asterids</taxon>
        <taxon>Ericales</taxon>
        <taxon>Actinidiaceae</taxon>
        <taxon>Actinidia</taxon>
    </lineage>
</organism>
<comment type="caution">
    <text evidence="2">The sequence shown here is derived from an EMBL/GenBank/DDBJ whole genome shotgun (WGS) entry which is preliminary data.</text>
</comment>
<protein>
    <submittedName>
        <fullName evidence="2">Histone B2</fullName>
    </submittedName>
</protein>
<dbReference type="Proteomes" id="UP000585474">
    <property type="component" value="Unassembled WGS sequence"/>
</dbReference>
<evidence type="ECO:0000256" key="1">
    <source>
        <dbReference type="SAM" id="MobiDB-lite"/>
    </source>
</evidence>
<gene>
    <name evidence="2" type="ORF">Acr_12g0001500</name>
</gene>
<sequence>MATKTEKKAAEKKSTEEKKSTAEEKKLKAWKKMPTDAEEDADEGRQEKKRTKKSVEDGQDLHLQGAEAGPPGHRISSKAMGIMNSLLVLEFGLGEISSNTPPATPSCRTPAKESVDLMEANEPMATKRLQFVLTLVNSRCCDDDDDDEI</sequence>
<feature type="compositionally biased region" description="Basic and acidic residues" evidence="1">
    <location>
        <begin position="1"/>
        <end position="27"/>
    </location>
</feature>
<dbReference type="AlphaFoldDB" id="A0A7J0FHG5"/>
<proteinExistence type="predicted"/>
<keyword evidence="3" id="KW-1185">Reference proteome</keyword>